<proteinExistence type="predicted"/>
<reference evidence="1" key="1">
    <citation type="submission" date="2021-01" db="EMBL/GenBank/DDBJ databases">
        <authorList>
            <person name="Corre E."/>
            <person name="Pelletier E."/>
            <person name="Niang G."/>
            <person name="Scheremetjew M."/>
            <person name="Finn R."/>
            <person name="Kale V."/>
            <person name="Holt S."/>
            <person name="Cochrane G."/>
            <person name="Meng A."/>
            <person name="Brown T."/>
            <person name="Cohen L."/>
        </authorList>
    </citation>
    <scope>NUCLEOTIDE SEQUENCE</scope>
    <source>
        <strain evidence="1">NIES-2562</strain>
    </source>
</reference>
<dbReference type="EMBL" id="HBIB01037484">
    <property type="protein sequence ID" value="CAE0262195.1"/>
    <property type="molecule type" value="Transcribed_RNA"/>
</dbReference>
<protein>
    <submittedName>
        <fullName evidence="1">Uncharacterized protein</fullName>
    </submittedName>
</protein>
<gene>
    <name evidence="1" type="ORF">PBIL07802_LOCUS24490</name>
</gene>
<organism evidence="1">
    <name type="scientific">Palpitomonas bilix</name>
    <dbReference type="NCBI Taxonomy" id="652834"/>
    <lineage>
        <taxon>Eukaryota</taxon>
        <taxon>Eukaryota incertae sedis</taxon>
    </lineage>
</organism>
<dbReference type="AlphaFoldDB" id="A0A7S3GCV4"/>
<accession>A0A7S3GCV4</accession>
<evidence type="ECO:0000313" key="1">
    <source>
        <dbReference type="EMBL" id="CAE0262195.1"/>
    </source>
</evidence>
<name>A0A7S3GCV4_9EUKA</name>
<sequence length="287" mass="31422">MPLAVVCCHVATEAVTNNRKFFDAHLLYPLLEVVYQNLFRLFWCSAAFVGDHATPRKPHHVERVYFCVGRYSVIRAHKSANTTSVSCQKEARSILTPDPLFLTLSTPDICKRSYARLHIRAPKKPSTFTRVYTCLPCSITTTSSFLLSSPTTRVFKYSPGFTSTISCLCGLCTASRISTSALWCSASLVGSHLPCRSATDKARSDPIQKLSFCAGESGVVEGSNGVGILFTAMITRCGRFDADETGTRRAMRSNSRGSLTECFCSDKVPTEAFHQAASTFTPPRDAG</sequence>